<dbReference type="EMBL" id="WOYG01000001">
    <property type="protein sequence ID" value="NLV11572.1"/>
    <property type="molecule type" value="Genomic_DNA"/>
</dbReference>
<dbReference type="AlphaFoldDB" id="A0A847TZZ5"/>
<reference evidence="2" key="1">
    <citation type="submission" date="2019-12" db="EMBL/GenBank/DDBJ databases">
        <title>Whole-genome sequence of Halomicrobium mukohataei pws1.</title>
        <authorList>
            <person name="Verma D.K."/>
            <person name="Gopal K."/>
            <person name="Prasad E.S."/>
        </authorList>
    </citation>
    <scope>NUCLEOTIDE SEQUENCE</scope>
    <source>
        <strain evidence="2">Pws1</strain>
    </source>
</reference>
<dbReference type="OrthoDB" id="170876at2157"/>
<dbReference type="Proteomes" id="UP000608662">
    <property type="component" value="Unassembled WGS sequence"/>
</dbReference>
<evidence type="ECO:0000256" key="1">
    <source>
        <dbReference type="SAM" id="MobiDB-lite"/>
    </source>
</evidence>
<name>A0A847TZZ5_9EURY</name>
<sequence>MDADGTTETVVAEPDGSEPSQPRALIHKKILDTAQSNPTAATAEIATEVSGASVELVEQVLQEYGDPAAEDDQSTESDEQDAVGDATSQPEDDEAEPRLSAETDPSEDGEVVDLSALDEKQRETLRAIHRQPTATQAEIADTLDVSRATIPKRVNDIPGFDWPSRQAFVETLFETDPGSDDDLTAIEESLTESLEEVTARIETIERQLQTTTPATNDVHVEPELLHKVVHACMDAEYVSRDEELQLLRQLLPDTTDE</sequence>
<feature type="region of interest" description="Disordered" evidence="1">
    <location>
        <begin position="1"/>
        <end position="23"/>
    </location>
</feature>
<feature type="region of interest" description="Disordered" evidence="1">
    <location>
        <begin position="58"/>
        <end position="119"/>
    </location>
</feature>
<dbReference type="RefSeq" id="WP_170095227.1">
    <property type="nucleotide sequence ID" value="NZ_WOYG01000001.1"/>
</dbReference>
<evidence type="ECO:0000313" key="2">
    <source>
        <dbReference type="EMBL" id="NLV11572.1"/>
    </source>
</evidence>
<feature type="compositionally biased region" description="Acidic residues" evidence="1">
    <location>
        <begin position="68"/>
        <end position="82"/>
    </location>
</feature>
<gene>
    <name evidence="2" type="ORF">GOC74_16715</name>
</gene>
<accession>A0A847TZZ5</accession>
<evidence type="ECO:0000313" key="3">
    <source>
        <dbReference type="Proteomes" id="UP000608662"/>
    </source>
</evidence>
<proteinExistence type="predicted"/>
<protein>
    <submittedName>
        <fullName evidence="2">Winged helix-turn-helix transcriptional regulator</fullName>
    </submittedName>
</protein>
<organism evidence="2 3">
    <name type="scientific">Halomicrobium mukohataei</name>
    <dbReference type="NCBI Taxonomy" id="57705"/>
    <lineage>
        <taxon>Archaea</taxon>
        <taxon>Methanobacteriati</taxon>
        <taxon>Methanobacteriota</taxon>
        <taxon>Stenosarchaea group</taxon>
        <taxon>Halobacteria</taxon>
        <taxon>Halobacteriales</taxon>
        <taxon>Haloarculaceae</taxon>
        <taxon>Halomicrobium</taxon>
    </lineage>
</organism>
<dbReference type="Pfam" id="PF13412">
    <property type="entry name" value="HTH_24"/>
    <property type="match status" value="1"/>
</dbReference>
<comment type="caution">
    <text evidence="2">The sequence shown here is derived from an EMBL/GenBank/DDBJ whole genome shotgun (WGS) entry which is preliminary data.</text>
</comment>